<dbReference type="EMBL" id="CP114014">
    <property type="protein sequence ID" value="XAY07039.1"/>
    <property type="molecule type" value="Genomic_DNA"/>
</dbReference>
<sequence length="139" mass="14922">MSALLLLAVLVLVLINGFFVAAEFALVRCRRGKLEELVEDGNASARRVIHLLDDLSQYLSACQFGITLASLGIGFLGEPAIAELVEPAFGGLSHGFSVALSILIAYIIVTAVHITVGEQVPKIYSIVKAERTPWSSRGR</sequence>
<keyword evidence="1 2" id="KW-0812">Transmembrane</keyword>
<dbReference type="AlphaFoldDB" id="A0AAU7B0E2"/>
<name>A0AAU7B0E2_9ACTN</name>
<evidence type="ECO:0000256" key="2">
    <source>
        <dbReference type="SAM" id="Phobius"/>
    </source>
</evidence>
<dbReference type="PROSITE" id="PS51846">
    <property type="entry name" value="CNNM"/>
    <property type="match status" value="1"/>
</dbReference>
<protein>
    <recommendedName>
        <fullName evidence="3">CNNM transmembrane domain-containing protein</fullName>
    </recommendedName>
</protein>
<gene>
    <name evidence="4" type="ORF">DSM112329_03917</name>
</gene>
<dbReference type="RefSeq" id="WP_354698251.1">
    <property type="nucleotide sequence ID" value="NZ_CP114014.1"/>
</dbReference>
<evidence type="ECO:0000256" key="1">
    <source>
        <dbReference type="PROSITE-ProRule" id="PRU01193"/>
    </source>
</evidence>
<reference evidence="4" key="1">
    <citation type="submission" date="2022-12" db="EMBL/GenBank/DDBJ databases">
        <title>Paraconexibacter alkalitolerans sp. nov. and Baekduia alba sp. nov., isolated from soil and emended description of the genera Paraconexibacter (Chun et al., 2020) and Baekduia (An et al., 2020).</title>
        <authorList>
            <person name="Vieira S."/>
            <person name="Huber K.J."/>
            <person name="Geppert A."/>
            <person name="Wolf J."/>
            <person name="Neumann-Schaal M."/>
            <person name="Muesken M."/>
            <person name="Overmann J."/>
        </authorList>
    </citation>
    <scope>NUCLEOTIDE SEQUENCE</scope>
    <source>
        <strain evidence="4">AEG42_29</strain>
    </source>
</reference>
<dbReference type="PANTHER" id="PTHR43099:SF5">
    <property type="entry name" value="HLYC_CORC FAMILY TRANSPORTER"/>
    <property type="match status" value="1"/>
</dbReference>
<organism evidence="4">
    <name type="scientific">Paraconexibacter sp. AEG42_29</name>
    <dbReference type="NCBI Taxonomy" id="2997339"/>
    <lineage>
        <taxon>Bacteria</taxon>
        <taxon>Bacillati</taxon>
        <taxon>Actinomycetota</taxon>
        <taxon>Thermoleophilia</taxon>
        <taxon>Solirubrobacterales</taxon>
        <taxon>Paraconexibacteraceae</taxon>
        <taxon>Paraconexibacter</taxon>
    </lineage>
</organism>
<evidence type="ECO:0000313" key="4">
    <source>
        <dbReference type="EMBL" id="XAY07039.1"/>
    </source>
</evidence>
<dbReference type="InterPro" id="IPR002550">
    <property type="entry name" value="CNNM"/>
</dbReference>
<dbReference type="KEGG" id="parq:DSM112329_03917"/>
<proteinExistence type="predicted"/>
<dbReference type="InterPro" id="IPR051676">
    <property type="entry name" value="UPF0053_domain"/>
</dbReference>
<dbReference type="PANTHER" id="PTHR43099">
    <property type="entry name" value="UPF0053 PROTEIN YRKA"/>
    <property type="match status" value="1"/>
</dbReference>
<evidence type="ECO:0000259" key="3">
    <source>
        <dbReference type="PROSITE" id="PS51846"/>
    </source>
</evidence>
<keyword evidence="1 2" id="KW-1133">Transmembrane helix</keyword>
<feature type="domain" description="CNNM transmembrane" evidence="3">
    <location>
        <begin position="1"/>
        <end position="139"/>
    </location>
</feature>
<feature type="transmembrane region" description="Helical" evidence="2">
    <location>
        <begin position="96"/>
        <end position="116"/>
    </location>
</feature>
<dbReference type="GO" id="GO:0016020">
    <property type="term" value="C:membrane"/>
    <property type="evidence" value="ECO:0007669"/>
    <property type="project" value="UniProtKB-UniRule"/>
</dbReference>
<keyword evidence="1 2" id="KW-0472">Membrane</keyword>
<accession>A0AAU7B0E2</accession>
<dbReference type="Pfam" id="PF01595">
    <property type="entry name" value="CNNM"/>
    <property type="match status" value="1"/>
</dbReference>